<dbReference type="AlphaFoldDB" id="A0AAE3W5B0"/>
<dbReference type="InterPro" id="IPR011234">
    <property type="entry name" value="Fumarylacetoacetase-like_C"/>
</dbReference>
<evidence type="ECO:0000313" key="5">
    <source>
        <dbReference type="Proteomes" id="UP001240236"/>
    </source>
</evidence>
<reference evidence="4 5" key="1">
    <citation type="submission" date="2023-07" db="EMBL/GenBank/DDBJ databases">
        <title>Sequencing the genomes of 1000 actinobacteria strains.</title>
        <authorList>
            <person name="Klenk H.-P."/>
        </authorList>
    </citation>
    <scope>NUCLEOTIDE SEQUENCE [LARGE SCALE GENOMIC DNA]</scope>
    <source>
        <strain evidence="4 5">DSM 44709</strain>
    </source>
</reference>
<gene>
    <name evidence="4" type="ORF">J2S42_005668</name>
</gene>
<dbReference type="SUPFAM" id="SSF56529">
    <property type="entry name" value="FAH"/>
    <property type="match status" value="1"/>
</dbReference>
<dbReference type="GO" id="GO:0018773">
    <property type="term" value="F:acetylpyruvate hydrolase activity"/>
    <property type="evidence" value="ECO:0007669"/>
    <property type="project" value="TreeGrafter"/>
</dbReference>
<feature type="domain" description="Rv2993c-like N-terminal" evidence="3">
    <location>
        <begin position="1"/>
        <end position="58"/>
    </location>
</feature>
<dbReference type="GO" id="GO:0046872">
    <property type="term" value="F:metal ion binding"/>
    <property type="evidence" value="ECO:0007669"/>
    <property type="project" value="UniProtKB-KW"/>
</dbReference>
<dbReference type="Proteomes" id="UP001240236">
    <property type="component" value="Unassembled WGS sequence"/>
</dbReference>
<proteinExistence type="predicted"/>
<dbReference type="Gene3D" id="2.30.30.370">
    <property type="entry name" value="FAH"/>
    <property type="match status" value="1"/>
</dbReference>
<sequence length="268" mass="28823">MRFARFVHAGGVSFGVVEGEAGAGVAGLTVAEIDRTPFEPVTFTNKRWALADVHLLAPIFSSKVIGIGRNYADHAAELGNAVPKEPLMFLKPSSSVIGPNDTIRLPVQSQQVEHEAELAIVIGGTGPVSRIDRKDAEKVIFGYTCANDVTARDLQKNDVQFTRAKGFDSFCPVGPWIETRLDVSDLEVRCEVGRPGDEVREVRQLGRTKDMIFDVPSLVSYVSHVMSLLPGDLILTGTPAGVSTITDGDLVSVRIEGIGELTNPVAAR</sequence>
<keyword evidence="5" id="KW-1185">Reference proteome</keyword>
<comment type="caution">
    <text evidence="4">The sequence shown here is derived from an EMBL/GenBank/DDBJ whole genome shotgun (WGS) entry which is preliminary data.</text>
</comment>
<evidence type="ECO:0000313" key="4">
    <source>
        <dbReference type="EMBL" id="MDQ0368999.1"/>
    </source>
</evidence>
<dbReference type="EMBL" id="JAUSUZ010000001">
    <property type="protein sequence ID" value="MDQ0368999.1"/>
    <property type="molecule type" value="Genomic_DNA"/>
</dbReference>
<feature type="domain" description="Fumarylacetoacetase-like C-terminal" evidence="2">
    <location>
        <begin position="63"/>
        <end position="265"/>
    </location>
</feature>
<dbReference type="PANTHER" id="PTHR11820">
    <property type="entry name" value="ACYLPYRUVASE"/>
    <property type="match status" value="1"/>
</dbReference>
<dbReference type="RefSeq" id="WP_307243928.1">
    <property type="nucleotide sequence ID" value="NZ_JAUSUZ010000001.1"/>
</dbReference>
<protein>
    <submittedName>
        <fullName evidence="4">2-keto-4-pentenoate hydratase/2-oxohepta-3-ene-1,7-dioic acid hydratase in catechol pathway</fullName>
    </submittedName>
</protein>
<evidence type="ECO:0000259" key="2">
    <source>
        <dbReference type="Pfam" id="PF01557"/>
    </source>
</evidence>
<dbReference type="InterPro" id="IPR036663">
    <property type="entry name" value="Fumarylacetoacetase_C_sf"/>
</dbReference>
<dbReference type="PANTHER" id="PTHR11820:SF7">
    <property type="entry name" value="ACYLPYRUVASE FAHD1, MITOCHONDRIAL"/>
    <property type="match status" value="1"/>
</dbReference>
<evidence type="ECO:0000256" key="1">
    <source>
        <dbReference type="ARBA" id="ARBA00022723"/>
    </source>
</evidence>
<organism evidence="4 5">
    <name type="scientific">Catenuloplanes indicus</name>
    <dbReference type="NCBI Taxonomy" id="137267"/>
    <lineage>
        <taxon>Bacteria</taxon>
        <taxon>Bacillati</taxon>
        <taxon>Actinomycetota</taxon>
        <taxon>Actinomycetes</taxon>
        <taxon>Micromonosporales</taxon>
        <taxon>Micromonosporaceae</taxon>
        <taxon>Catenuloplanes</taxon>
    </lineage>
</organism>
<name>A0AAE3W5B0_9ACTN</name>
<accession>A0AAE3W5B0</accession>
<dbReference type="GO" id="GO:0019752">
    <property type="term" value="P:carboxylic acid metabolic process"/>
    <property type="evidence" value="ECO:0007669"/>
    <property type="project" value="UniProtKB-ARBA"/>
</dbReference>
<dbReference type="GO" id="GO:0016853">
    <property type="term" value="F:isomerase activity"/>
    <property type="evidence" value="ECO:0007669"/>
    <property type="project" value="UniProtKB-ARBA"/>
</dbReference>
<keyword evidence="1" id="KW-0479">Metal-binding</keyword>
<dbReference type="Pfam" id="PF01557">
    <property type="entry name" value="FAA_hydrolase"/>
    <property type="match status" value="1"/>
</dbReference>
<dbReference type="Pfam" id="PF10370">
    <property type="entry name" value="Rv2993c-like_N"/>
    <property type="match status" value="1"/>
</dbReference>
<dbReference type="Gene3D" id="3.90.850.10">
    <property type="entry name" value="Fumarylacetoacetase-like, C-terminal domain"/>
    <property type="match status" value="1"/>
</dbReference>
<evidence type="ECO:0000259" key="3">
    <source>
        <dbReference type="Pfam" id="PF10370"/>
    </source>
</evidence>
<dbReference type="InterPro" id="IPR018833">
    <property type="entry name" value="Rv2993c-like_N"/>
</dbReference>
<dbReference type="FunFam" id="3.90.850.10:FF:000002">
    <property type="entry name" value="2-hydroxyhepta-2,4-diene-1,7-dioate isomerase"/>
    <property type="match status" value="1"/>
</dbReference>